<reference evidence="4 5" key="2">
    <citation type="submission" date="2018-11" db="EMBL/GenBank/DDBJ databases">
        <authorList>
            <consortium name="Pathogen Informatics"/>
        </authorList>
    </citation>
    <scope>NUCLEOTIDE SEQUENCE [LARGE SCALE GENOMIC DNA]</scope>
</reference>
<feature type="transmembrane region" description="Helical" evidence="2">
    <location>
        <begin position="392"/>
        <end position="409"/>
    </location>
</feature>
<dbReference type="WBParaSite" id="TCNE_0001645501-mRNA-1">
    <property type="protein sequence ID" value="TCNE_0001645501-mRNA-1"/>
    <property type="gene ID" value="TCNE_0001645501"/>
</dbReference>
<sequence>MISDQPIKDVVNVGCFAHRTRYFILILGSLCISLISSNMITYNFTKICMLPLKYPLASADGITYTQFENSALMWAVGVGTLIAAWPFQIFYEMFGARLVFFIAGMLSTVATAIIPYLAQKTFNGFIFARFVQGLSFGADFAAIGLLTVRWASLKQHGLFVGLLTSFSQISVIITMPLSGELCESSFGWPSVYYIHALLSAFFFLMWFICYRDDPSLHPTVTDVELEKIRRGKSEAEQKVHIKTPYKKILLHPIMWSVWLSAMGELMTSQFIVMYGPTYLKEVLGFGVAHTGYFVALPRALHFFFKVASGIASDKIKFLSERVKMIIANTIALMVSGILFLGLGFLSRDVAYYALGLLMAIELTTGFVCAGFYKCATLVARQYSHFVLSQIQFIKCLSLFVEPALVAIFIRNNTLTEWRTVFIIHAVTLIIGNIVFCMVATDKPASFTQEEEKNLKDVKTTGKLTRELVKVILQSSSTFHFYMNHKERNSVNLEVTNLIQERMMVLECLLYLHH</sequence>
<feature type="transmembrane region" description="Helical" evidence="2">
    <location>
        <begin position="351"/>
        <end position="372"/>
    </location>
</feature>
<keyword evidence="5" id="KW-1185">Reference proteome</keyword>
<feature type="domain" description="Major facilitator superfamily (MFS) profile" evidence="3">
    <location>
        <begin position="22"/>
        <end position="443"/>
    </location>
</feature>
<comment type="subcellular location">
    <subcellularLocation>
        <location evidence="1">Membrane</location>
        <topology evidence="1">Multi-pass membrane protein</topology>
    </subcellularLocation>
</comment>
<dbReference type="Pfam" id="PF07690">
    <property type="entry name" value="MFS_1"/>
    <property type="match status" value="1"/>
</dbReference>
<dbReference type="GO" id="GO:0016020">
    <property type="term" value="C:membrane"/>
    <property type="evidence" value="ECO:0007669"/>
    <property type="project" value="UniProtKB-SubCell"/>
</dbReference>
<evidence type="ECO:0000313" key="4">
    <source>
        <dbReference type="EMBL" id="VDM47775.1"/>
    </source>
</evidence>
<feature type="transmembrane region" description="Helical" evidence="2">
    <location>
        <begin position="71"/>
        <end position="91"/>
    </location>
</feature>
<feature type="transmembrane region" description="Helical" evidence="2">
    <location>
        <begin position="283"/>
        <end position="304"/>
    </location>
</feature>
<dbReference type="InterPro" id="IPR011701">
    <property type="entry name" value="MFS"/>
</dbReference>
<evidence type="ECO:0000259" key="3">
    <source>
        <dbReference type="PROSITE" id="PS50850"/>
    </source>
</evidence>
<gene>
    <name evidence="4" type="ORF">TCNE_LOCUS16454</name>
</gene>
<feature type="transmembrane region" description="Helical" evidence="2">
    <location>
        <begin position="325"/>
        <end position="345"/>
    </location>
</feature>
<proteinExistence type="predicted"/>
<reference evidence="6" key="1">
    <citation type="submission" date="2016-06" db="UniProtKB">
        <authorList>
            <consortium name="WormBaseParasite"/>
        </authorList>
    </citation>
    <scope>IDENTIFICATION</scope>
</reference>
<evidence type="ECO:0000313" key="5">
    <source>
        <dbReference type="Proteomes" id="UP000050794"/>
    </source>
</evidence>
<dbReference type="SUPFAM" id="SSF103473">
    <property type="entry name" value="MFS general substrate transporter"/>
    <property type="match status" value="1"/>
</dbReference>
<accession>A0A183V6T4</accession>
<feature type="transmembrane region" description="Helical" evidence="2">
    <location>
        <begin position="158"/>
        <end position="178"/>
    </location>
</feature>
<protein>
    <submittedName>
        <fullName evidence="6">Putative transporter C38C10.2</fullName>
    </submittedName>
</protein>
<feature type="transmembrane region" description="Helical" evidence="2">
    <location>
        <begin position="421"/>
        <end position="440"/>
    </location>
</feature>
<dbReference type="InterPro" id="IPR020846">
    <property type="entry name" value="MFS_dom"/>
</dbReference>
<keyword evidence="2" id="KW-0472">Membrane</keyword>
<feature type="transmembrane region" description="Helical" evidence="2">
    <location>
        <begin position="124"/>
        <end position="146"/>
    </location>
</feature>
<dbReference type="PROSITE" id="PS50850">
    <property type="entry name" value="MFS"/>
    <property type="match status" value="1"/>
</dbReference>
<dbReference type="PANTHER" id="PTHR45757:SF2">
    <property type="entry name" value="MAJOR FACILITATOR SUPERFAMILY (MFS) PROFILE DOMAIN-CONTAINING PROTEIN"/>
    <property type="match status" value="1"/>
</dbReference>
<organism evidence="5 6">
    <name type="scientific">Toxocara canis</name>
    <name type="common">Canine roundworm</name>
    <dbReference type="NCBI Taxonomy" id="6265"/>
    <lineage>
        <taxon>Eukaryota</taxon>
        <taxon>Metazoa</taxon>
        <taxon>Ecdysozoa</taxon>
        <taxon>Nematoda</taxon>
        <taxon>Chromadorea</taxon>
        <taxon>Rhabditida</taxon>
        <taxon>Spirurina</taxon>
        <taxon>Ascaridomorpha</taxon>
        <taxon>Ascaridoidea</taxon>
        <taxon>Toxocaridae</taxon>
        <taxon>Toxocara</taxon>
    </lineage>
</organism>
<evidence type="ECO:0000256" key="1">
    <source>
        <dbReference type="ARBA" id="ARBA00004141"/>
    </source>
</evidence>
<feature type="transmembrane region" description="Helical" evidence="2">
    <location>
        <begin position="248"/>
        <end position="271"/>
    </location>
</feature>
<dbReference type="PANTHER" id="PTHR45757">
    <property type="entry name" value="PROTEIN CBG23364-RELATED"/>
    <property type="match status" value="1"/>
</dbReference>
<dbReference type="Gene3D" id="1.20.1250.20">
    <property type="entry name" value="MFS general substrate transporter like domains"/>
    <property type="match status" value="2"/>
</dbReference>
<dbReference type="EMBL" id="UYWY01023607">
    <property type="protein sequence ID" value="VDM47775.1"/>
    <property type="molecule type" value="Genomic_DNA"/>
</dbReference>
<feature type="transmembrane region" description="Helical" evidence="2">
    <location>
        <begin position="190"/>
        <end position="209"/>
    </location>
</feature>
<dbReference type="Proteomes" id="UP000050794">
    <property type="component" value="Unassembled WGS sequence"/>
</dbReference>
<feature type="transmembrane region" description="Helical" evidence="2">
    <location>
        <begin position="98"/>
        <end position="118"/>
    </location>
</feature>
<name>A0A183V6T4_TOXCA</name>
<dbReference type="AlphaFoldDB" id="A0A183V6T4"/>
<dbReference type="GO" id="GO:0022857">
    <property type="term" value="F:transmembrane transporter activity"/>
    <property type="evidence" value="ECO:0007669"/>
    <property type="project" value="InterPro"/>
</dbReference>
<evidence type="ECO:0000313" key="6">
    <source>
        <dbReference type="WBParaSite" id="TCNE_0001645501-mRNA-1"/>
    </source>
</evidence>
<evidence type="ECO:0000256" key="2">
    <source>
        <dbReference type="SAM" id="Phobius"/>
    </source>
</evidence>
<feature type="transmembrane region" description="Helical" evidence="2">
    <location>
        <begin position="22"/>
        <end position="44"/>
    </location>
</feature>
<dbReference type="InterPro" id="IPR036259">
    <property type="entry name" value="MFS_trans_sf"/>
</dbReference>
<keyword evidence="2" id="KW-0812">Transmembrane</keyword>
<keyword evidence="2" id="KW-1133">Transmembrane helix</keyword>